<organism evidence="1 2">
    <name type="scientific">Byssochlamys spectabilis</name>
    <name type="common">Paecilomyces variotii</name>
    <dbReference type="NCBI Taxonomy" id="264951"/>
    <lineage>
        <taxon>Eukaryota</taxon>
        <taxon>Fungi</taxon>
        <taxon>Dikarya</taxon>
        <taxon>Ascomycota</taxon>
        <taxon>Pezizomycotina</taxon>
        <taxon>Eurotiomycetes</taxon>
        <taxon>Eurotiomycetidae</taxon>
        <taxon>Eurotiales</taxon>
        <taxon>Thermoascaceae</taxon>
        <taxon>Paecilomyces</taxon>
    </lineage>
</organism>
<keyword evidence="2" id="KW-1185">Reference proteome</keyword>
<evidence type="ECO:0000313" key="2">
    <source>
        <dbReference type="Proteomes" id="UP000283841"/>
    </source>
</evidence>
<dbReference type="EMBL" id="RCNU01000001">
    <property type="protein sequence ID" value="RWQ99840.1"/>
    <property type="molecule type" value="Genomic_DNA"/>
</dbReference>
<dbReference type="PANTHER" id="PTHR38797:SF6">
    <property type="match status" value="1"/>
</dbReference>
<evidence type="ECO:0000313" key="1">
    <source>
        <dbReference type="EMBL" id="RWQ99840.1"/>
    </source>
</evidence>
<proteinExistence type="predicted"/>
<dbReference type="Proteomes" id="UP000283841">
    <property type="component" value="Unassembled WGS sequence"/>
</dbReference>
<dbReference type="VEuPathDB" id="FungiDB:C8Q69DRAFT_524445"/>
<dbReference type="GeneID" id="39602863"/>
<dbReference type="PANTHER" id="PTHR38797">
    <property type="entry name" value="NUCLEAR PORE COMPLEX PROTEIN NUP85-RELATED"/>
    <property type="match status" value="1"/>
</dbReference>
<dbReference type="AlphaFoldDB" id="A0A443I6V2"/>
<accession>A0A443I6V2</accession>
<reference evidence="1 2" key="1">
    <citation type="journal article" date="2018" name="Front. Microbiol.">
        <title>Genomic and genetic insights into a cosmopolitan fungus, Paecilomyces variotii (Eurotiales).</title>
        <authorList>
            <person name="Urquhart A.S."/>
            <person name="Mondo S.J."/>
            <person name="Makela M.R."/>
            <person name="Hane J.K."/>
            <person name="Wiebenga A."/>
            <person name="He G."/>
            <person name="Mihaltcheva S."/>
            <person name="Pangilinan J."/>
            <person name="Lipzen A."/>
            <person name="Barry K."/>
            <person name="de Vries R.P."/>
            <person name="Grigoriev I.V."/>
            <person name="Idnurm A."/>
        </authorList>
    </citation>
    <scope>NUCLEOTIDE SEQUENCE [LARGE SCALE GENOMIC DNA]</scope>
    <source>
        <strain evidence="1 2">CBS 101075</strain>
    </source>
</reference>
<dbReference type="Pfam" id="PF12311">
    <property type="entry name" value="DUF3632"/>
    <property type="match status" value="1"/>
</dbReference>
<dbReference type="STRING" id="264951.A0A443I6V2"/>
<protein>
    <submittedName>
        <fullName evidence="1">Uncharacterized protein</fullName>
    </submittedName>
</protein>
<gene>
    <name evidence="1" type="ORF">C8Q69DRAFT_524445</name>
</gene>
<dbReference type="InterPro" id="IPR053204">
    <property type="entry name" value="Oxopyrrolidines_Biosynth-assoc"/>
</dbReference>
<dbReference type="RefSeq" id="XP_028489485.1">
    <property type="nucleotide sequence ID" value="XM_028633586.1"/>
</dbReference>
<comment type="caution">
    <text evidence="1">The sequence shown here is derived from an EMBL/GenBank/DDBJ whole genome shotgun (WGS) entry which is preliminary data.</text>
</comment>
<dbReference type="InterPro" id="IPR022085">
    <property type="entry name" value="OpdG"/>
</dbReference>
<sequence>MGRADFIKQVESSEEFKILDSVTKHDATVDDALQKVIDMTMVATTVHGPNSLQGAGLVDYNVALALMELSQRLESAKHGKLVEFISKLQKQTATDPLTGEPQKIQGDTLWTDLPSFGYTELETWYEFGGEYKDPLDPKMDPEEQSRWANLNAFLAQLCQATDVHYPSPDEKVLYHPLDKSLRGLWTLQKALENGDHPPETLIGTVALRATCLWFIHAADRLWANVKNGRTYPQASGAGHASGKYAPRGWKGFEKERWDIWVQGLQDAKAASTDEEEKALIADALAHIKSATESG</sequence>
<name>A0A443I6V2_BYSSP</name>